<sequence length="298" mass="33003">MTCAIFLLSVLNWGLFCVFPLYSGRGNLKMLYTLKAVLGPMETLVMVLADSAMIYRCWVVHGNKWRSILFPSFMWFVYIFFAAIFMYLHTVWDTPHPQMPPSPSSLVLSKASVIIIYISTICINVYTTSAIVFRIWRISKASVNSSSRHGLLFTIHVILESGGLFTFSSILGMIIWAQSLTNPSMASQVAMGIFSGINFSAIGIAFNLLLIRVSKQRVNFNAQTTLTSMSLPIPGLDLSPNEEPERGSDIALRDLSKSRGLIGEEPATGLSGDLGGGPPRRSFGLRFESTFTRYSVDQ</sequence>
<protein>
    <recommendedName>
        <fullName evidence="5">G-protein coupled receptors family 1 profile domain-containing protein</fullName>
    </recommendedName>
</protein>
<accession>A0A2A9NIW5</accession>
<dbReference type="AlphaFoldDB" id="A0A2A9NIW5"/>
<dbReference type="EMBL" id="KZ302100">
    <property type="protein sequence ID" value="PFH47650.1"/>
    <property type="molecule type" value="Genomic_DNA"/>
</dbReference>
<feature type="transmembrane region" description="Helical" evidence="2">
    <location>
        <begin position="112"/>
        <end position="136"/>
    </location>
</feature>
<reference evidence="3 4" key="1">
    <citation type="submission" date="2014-02" db="EMBL/GenBank/DDBJ databases">
        <title>Transposable element dynamics among asymbiotic and ectomycorrhizal Amanita fungi.</title>
        <authorList>
            <consortium name="DOE Joint Genome Institute"/>
            <person name="Hess J."/>
            <person name="Skrede I."/>
            <person name="Wolfe B."/>
            <person name="LaButti K."/>
            <person name="Ohm R.A."/>
            <person name="Grigoriev I.V."/>
            <person name="Pringle A."/>
        </authorList>
    </citation>
    <scope>NUCLEOTIDE SEQUENCE [LARGE SCALE GENOMIC DNA]</scope>
    <source>
        <strain evidence="3 4">SKay4041</strain>
    </source>
</reference>
<name>A0A2A9NIW5_9AGAR</name>
<feature type="region of interest" description="Disordered" evidence="1">
    <location>
        <begin position="259"/>
        <end position="283"/>
    </location>
</feature>
<feature type="transmembrane region" description="Helical" evidence="2">
    <location>
        <begin position="189"/>
        <end position="211"/>
    </location>
</feature>
<feature type="transmembrane region" description="Helical" evidence="2">
    <location>
        <begin position="73"/>
        <end position="92"/>
    </location>
</feature>
<feature type="transmembrane region" description="Helical" evidence="2">
    <location>
        <begin position="157"/>
        <end position="177"/>
    </location>
</feature>
<organism evidence="3 4">
    <name type="scientific">Amanita thiersii Skay4041</name>
    <dbReference type="NCBI Taxonomy" id="703135"/>
    <lineage>
        <taxon>Eukaryota</taxon>
        <taxon>Fungi</taxon>
        <taxon>Dikarya</taxon>
        <taxon>Basidiomycota</taxon>
        <taxon>Agaricomycotina</taxon>
        <taxon>Agaricomycetes</taxon>
        <taxon>Agaricomycetidae</taxon>
        <taxon>Agaricales</taxon>
        <taxon>Pluteineae</taxon>
        <taxon>Amanitaceae</taxon>
        <taxon>Amanita</taxon>
    </lineage>
</organism>
<proteinExistence type="predicted"/>
<evidence type="ECO:0000313" key="4">
    <source>
        <dbReference type="Proteomes" id="UP000242287"/>
    </source>
</evidence>
<keyword evidence="2" id="KW-0472">Membrane</keyword>
<gene>
    <name evidence="3" type="ORF">AMATHDRAFT_67398</name>
</gene>
<evidence type="ECO:0000256" key="2">
    <source>
        <dbReference type="SAM" id="Phobius"/>
    </source>
</evidence>
<dbReference type="OrthoDB" id="3346544at2759"/>
<evidence type="ECO:0008006" key="5">
    <source>
        <dbReference type="Google" id="ProtNLM"/>
    </source>
</evidence>
<evidence type="ECO:0000256" key="1">
    <source>
        <dbReference type="SAM" id="MobiDB-lite"/>
    </source>
</evidence>
<keyword evidence="2" id="KW-1133">Transmembrane helix</keyword>
<keyword evidence="4" id="KW-1185">Reference proteome</keyword>
<feature type="transmembrane region" description="Helical" evidence="2">
    <location>
        <begin position="43"/>
        <end position="61"/>
    </location>
</feature>
<evidence type="ECO:0000313" key="3">
    <source>
        <dbReference type="EMBL" id="PFH47650.1"/>
    </source>
</evidence>
<dbReference type="Proteomes" id="UP000242287">
    <property type="component" value="Unassembled WGS sequence"/>
</dbReference>
<feature type="transmembrane region" description="Helical" evidence="2">
    <location>
        <begin position="5"/>
        <end position="23"/>
    </location>
</feature>
<keyword evidence="2" id="KW-0812">Transmembrane</keyword>